<evidence type="ECO:0000256" key="2">
    <source>
        <dbReference type="SAM" id="SignalP"/>
    </source>
</evidence>
<evidence type="ECO:0000313" key="4">
    <source>
        <dbReference type="Proteomes" id="UP000267821"/>
    </source>
</evidence>
<dbReference type="Proteomes" id="UP000267821">
    <property type="component" value="Unassembled WGS sequence"/>
</dbReference>
<dbReference type="OrthoDB" id="5597238at2759"/>
<evidence type="ECO:0000256" key="1">
    <source>
        <dbReference type="SAM" id="MobiDB-lite"/>
    </source>
</evidence>
<keyword evidence="2" id="KW-0732">Signal</keyword>
<dbReference type="EMBL" id="ML121532">
    <property type="protein sequence ID" value="RPB27154.1"/>
    <property type="molecule type" value="Genomic_DNA"/>
</dbReference>
<accession>A0A3N4LW71</accession>
<dbReference type="AlphaFoldDB" id="A0A3N4LW71"/>
<dbReference type="STRING" id="1051890.A0A3N4LW71"/>
<organism evidence="3 4">
    <name type="scientific">Terfezia boudieri ATCC MYA-4762</name>
    <dbReference type="NCBI Taxonomy" id="1051890"/>
    <lineage>
        <taxon>Eukaryota</taxon>
        <taxon>Fungi</taxon>
        <taxon>Dikarya</taxon>
        <taxon>Ascomycota</taxon>
        <taxon>Pezizomycotina</taxon>
        <taxon>Pezizomycetes</taxon>
        <taxon>Pezizales</taxon>
        <taxon>Pezizaceae</taxon>
        <taxon>Terfezia</taxon>
    </lineage>
</organism>
<gene>
    <name evidence="3" type="ORF">L211DRAFT_846699</name>
</gene>
<evidence type="ECO:0000313" key="3">
    <source>
        <dbReference type="EMBL" id="RPB27154.1"/>
    </source>
</evidence>
<name>A0A3N4LW71_9PEZI</name>
<feature type="signal peptide" evidence="2">
    <location>
        <begin position="1"/>
        <end position="18"/>
    </location>
</feature>
<sequence>MKFITVLFSAALIAGAAAQTTTTTSSAPVNTNSSYGAEVDKCLSTCKPEDTDYVNCTANCLGNPNPTSEQVIENTKCSMACPQGNGTQADTEAYGKCLRECTVKYFLPNPSSVPSSGPSQTDGSSAPTATDSNGNRINSTSTSTSTSSSSSTSTNGASAMVYSASFAGVVAAFAAFLAL</sequence>
<keyword evidence="4" id="KW-1185">Reference proteome</keyword>
<dbReference type="InParanoid" id="A0A3N4LW71"/>
<proteinExistence type="predicted"/>
<feature type="compositionally biased region" description="Polar residues" evidence="1">
    <location>
        <begin position="120"/>
        <end position="138"/>
    </location>
</feature>
<feature type="compositionally biased region" description="Low complexity" evidence="1">
    <location>
        <begin position="139"/>
        <end position="154"/>
    </location>
</feature>
<protein>
    <submittedName>
        <fullName evidence="3">Uncharacterized protein</fullName>
    </submittedName>
</protein>
<feature type="chain" id="PRO_5018081316" evidence="2">
    <location>
        <begin position="19"/>
        <end position="179"/>
    </location>
</feature>
<feature type="region of interest" description="Disordered" evidence="1">
    <location>
        <begin position="112"/>
        <end position="154"/>
    </location>
</feature>
<reference evidence="3 4" key="1">
    <citation type="journal article" date="2018" name="Nat. Ecol. Evol.">
        <title>Pezizomycetes genomes reveal the molecular basis of ectomycorrhizal truffle lifestyle.</title>
        <authorList>
            <person name="Murat C."/>
            <person name="Payen T."/>
            <person name="Noel B."/>
            <person name="Kuo A."/>
            <person name="Morin E."/>
            <person name="Chen J."/>
            <person name="Kohler A."/>
            <person name="Krizsan K."/>
            <person name="Balestrini R."/>
            <person name="Da Silva C."/>
            <person name="Montanini B."/>
            <person name="Hainaut M."/>
            <person name="Levati E."/>
            <person name="Barry K.W."/>
            <person name="Belfiori B."/>
            <person name="Cichocki N."/>
            <person name="Clum A."/>
            <person name="Dockter R.B."/>
            <person name="Fauchery L."/>
            <person name="Guy J."/>
            <person name="Iotti M."/>
            <person name="Le Tacon F."/>
            <person name="Lindquist E.A."/>
            <person name="Lipzen A."/>
            <person name="Malagnac F."/>
            <person name="Mello A."/>
            <person name="Molinier V."/>
            <person name="Miyauchi S."/>
            <person name="Poulain J."/>
            <person name="Riccioni C."/>
            <person name="Rubini A."/>
            <person name="Sitrit Y."/>
            <person name="Splivallo R."/>
            <person name="Traeger S."/>
            <person name="Wang M."/>
            <person name="Zifcakova L."/>
            <person name="Wipf D."/>
            <person name="Zambonelli A."/>
            <person name="Paolocci F."/>
            <person name="Nowrousian M."/>
            <person name="Ottonello S."/>
            <person name="Baldrian P."/>
            <person name="Spatafora J.W."/>
            <person name="Henrissat B."/>
            <person name="Nagy L.G."/>
            <person name="Aury J.M."/>
            <person name="Wincker P."/>
            <person name="Grigoriev I.V."/>
            <person name="Bonfante P."/>
            <person name="Martin F.M."/>
        </authorList>
    </citation>
    <scope>NUCLEOTIDE SEQUENCE [LARGE SCALE GENOMIC DNA]</scope>
    <source>
        <strain evidence="3 4">ATCC MYA-4762</strain>
    </source>
</reference>